<reference evidence="1" key="1">
    <citation type="submission" date="2019-08" db="EMBL/GenBank/DDBJ databases">
        <authorList>
            <person name="Kucharzyk K."/>
            <person name="Murdoch R.W."/>
            <person name="Higgins S."/>
            <person name="Loffler F."/>
        </authorList>
    </citation>
    <scope>NUCLEOTIDE SEQUENCE</scope>
</reference>
<name>A0A645BXX0_9ZZZZ</name>
<sequence>MPCADQPRRFRDDDVGVQLRNRGGLRRRIRANDRGKPHLVRAQNSLGKRGERERLFAVVEHHTLGAGGCQGFRQRVRQSPARVDRIHMRRENEDPLRRLRNAAQFYNRGCEDDIHIIFLRRRIRGKRESEHIVSIKIGLRSNLKERRLQGKSLFQLMIIPFPNRFRI</sequence>
<evidence type="ECO:0000313" key="1">
    <source>
        <dbReference type="EMBL" id="MPM69958.1"/>
    </source>
</evidence>
<dbReference type="AlphaFoldDB" id="A0A645BXX0"/>
<gene>
    <name evidence="1" type="ORF">SDC9_116906</name>
</gene>
<protein>
    <submittedName>
        <fullName evidence="1">Uncharacterized protein</fullName>
    </submittedName>
</protein>
<accession>A0A645BXX0</accession>
<comment type="caution">
    <text evidence="1">The sequence shown here is derived from an EMBL/GenBank/DDBJ whole genome shotgun (WGS) entry which is preliminary data.</text>
</comment>
<proteinExistence type="predicted"/>
<dbReference type="EMBL" id="VSSQ01023184">
    <property type="protein sequence ID" value="MPM69958.1"/>
    <property type="molecule type" value="Genomic_DNA"/>
</dbReference>
<organism evidence="1">
    <name type="scientific">bioreactor metagenome</name>
    <dbReference type="NCBI Taxonomy" id="1076179"/>
    <lineage>
        <taxon>unclassified sequences</taxon>
        <taxon>metagenomes</taxon>
        <taxon>ecological metagenomes</taxon>
    </lineage>
</organism>